<organism evidence="2 3">
    <name type="scientific">Streptomyces virginiae</name>
    <name type="common">Streptomyces cinnamonensis</name>
    <dbReference type="NCBI Taxonomy" id="1961"/>
    <lineage>
        <taxon>Bacteria</taxon>
        <taxon>Bacillati</taxon>
        <taxon>Actinomycetota</taxon>
        <taxon>Actinomycetes</taxon>
        <taxon>Kitasatosporales</taxon>
        <taxon>Streptomycetaceae</taxon>
        <taxon>Streptomyces</taxon>
    </lineage>
</organism>
<evidence type="ECO:0000256" key="1">
    <source>
        <dbReference type="SAM" id="MobiDB-lite"/>
    </source>
</evidence>
<name>A0A0L8N566_STRVG</name>
<dbReference type="Proteomes" id="UP000037084">
    <property type="component" value="Unassembled WGS sequence"/>
</dbReference>
<dbReference type="RefSeq" id="WP_053167046.1">
    <property type="nucleotide sequence ID" value="NZ_LGUV01000001.1"/>
</dbReference>
<comment type="caution">
    <text evidence="2">The sequence shown here is derived from an EMBL/GenBank/DDBJ whole genome shotgun (WGS) entry which is preliminary data.</text>
</comment>
<evidence type="ECO:0000313" key="2">
    <source>
        <dbReference type="EMBL" id="KOG57849.1"/>
    </source>
</evidence>
<dbReference type="OrthoDB" id="4171568at2"/>
<dbReference type="EMBL" id="LGUV01000001">
    <property type="protein sequence ID" value="KOG57849.1"/>
    <property type="molecule type" value="Genomic_DNA"/>
</dbReference>
<gene>
    <name evidence="2" type="ORF">ADK75_00005</name>
</gene>
<evidence type="ECO:0000313" key="3">
    <source>
        <dbReference type="Proteomes" id="UP000037084"/>
    </source>
</evidence>
<feature type="region of interest" description="Disordered" evidence="1">
    <location>
        <begin position="1"/>
        <end position="35"/>
    </location>
</feature>
<accession>A0A0L8N566</accession>
<protein>
    <submittedName>
        <fullName evidence="2">Uncharacterized protein</fullName>
    </submittedName>
</protein>
<dbReference type="AlphaFoldDB" id="A0A0L8N566"/>
<dbReference type="PATRIC" id="fig|1961.12.peg.1"/>
<reference evidence="3" key="1">
    <citation type="submission" date="2015-07" db="EMBL/GenBank/DDBJ databases">
        <authorList>
            <consortium name="Consortium for Microbial Forensics and Genomics (microFORGE)"/>
            <person name="Knight B.M."/>
            <person name="Roberts D.P."/>
            <person name="Lin D."/>
            <person name="Hari K."/>
            <person name="Fletcher J."/>
            <person name="Melcher U."/>
            <person name="Blagden T."/>
            <person name="Winegar R.A."/>
        </authorList>
    </citation>
    <scope>NUCLEOTIDE SEQUENCE [LARGE SCALE GENOMIC DNA]</scope>
    <source>
        <strain evidence="3">NRRL B-1447</strain>
    </source>
</reference>
<sequence>MAKLTEEQKAERAAARARREALAAEEKDRQDTVRREAWRRKGTRLSWDEYEAGVPCRGCGEPMCDGLGDWPGLMYLTEEEKRDHEAMEERFRQLHRQCMSGRWSVSGSRVTHCFQCCPPPPLGPALIEELSEIFRSSPSAEDRKKDQDSWELILTCDHVTTLTQHRDHNYVRPVVRCPECQVRRGVVHSKRLGPAYTAEGVEVNRSDFPAGGLLAGDQSAPGSVPA</sequence>
<proteinExistence type="predicted"/>